<keyword evidence="3" id="KW-1185">Reference proteome</keyword>
<dbReference type="EMBL" id="PKSM01000130">
    <property type="protein sequence ID" value="POW09203.1"/>
    <property type="molecule type" value="Genomic_DNA"/>
</dbReference>
<proteinExistence type="predicted"/>
<evidence type="ECO:0000256" key="1">
    <source>
        <dbReference type="SAM" id="MobiDB-lite"/>
    </source>
</evidence>
<name>A0A2S4VI40_9BASI</name>
<feature type="non-terminal residue" evidence="2">
    <location>
        <position position="1"/>
    </location>
</feature>
<feature type="compositionally biased region" description="Polar residues" evidence="1">
    <location>
        <begin position="194"/>
        <end position="236"/>
    </location>
</feature>
<dbReference type="VEuPathDB" id="FungiDB:PSHT_09227"/>
<evidence type="ECO:0000313" key="2">
    <source>
        <dbReference type="EMBL" id="POW09203.1"/>
    </source>
</evidence>
<dbReference type="Proteomes" id="UP000238274">
    <property type="component" value="Unassembled WGS sequence"/>
</dbReference>
<feature type="region of interest" description="Disordered" evidence="1">
    <location>
        <begin position="194"/>
        <end position="271"/>
    </location>
</feature>
<sequence length="505" mass="57856">KPPAMDLRHGSTLVNHVISKQNHITPVDGERNKSQRALGIWEADITGWHQLNRDLSHSAAVLRRTSAPYAFYPEMWPTLQSVRYASSDRTWKSCLITFAIAGLTLGQPFIPSEAEEVQRIPYYNFGDLLGPEDGVTDPEKPSAFEFYALPPPTVLPARFNKFGDLLLPRGGVHKPKVNHQAHEFRASPVANDLPAQSIQQSREQPSFVTTTKTSHAGSPSISTRPPSYNIVRSPSESSRDYPRRIQLTPNTKRPKWSPDEITGHHHQDKPPYELIDVVPHKERIHSTRNLYLPVIIPTLLNTYFEKFKNLLTDANLPTGYYELQLIDGDERAGLCKFWKENKDPVIVLRVFNSHNRALKTNFLKASMLGLVKWVHYTNKALMNKLKIKAHKQDEYETELMEWLYSETFKPTHDLPALGIVDPERVLSYNQNFPFGTVQRHLIDYLTRKLPNNYALTKAIIIIWIWADDFSYSSWIEAEVLATLAERGNRRWGTPRDTQVDDSLHL</sequence>
<protein>
    <submittedName>
        <fullName evidence="2">Uncharacterized protein</fullName>
    </submittedName>
</protein>
<organism evidence="2 3">
    <name type="scientific">Puccinia striiformis</name>
    <dbReference type="NCBI Taxonomy" id="27350"/>
    <lineage>
        <taxon>Eukaryota</taxon>
        <taxon>Fungi</taxon>
        <taxon>Dikarya</taxon>
        <taxon>Basidiomycota</taxon>
        <taxon>Pucciniomycotina</taxon>
        <taxon>Pucciniomycetes</taxon>
        <taxon>Pucciniales</taxon>
        <taxon>Pucciniaceae</taxon>
        <taxon>Puccinia</taxon>
    </lineage>
</organism>
<evidence type="ECO:0000313" key="3">
    <source>
        <dbReference type="Proteomes" id="UP000238274"/>
    </source>
</evidence>
<dbReference type="AlphaFoldDB" id="A0A2S4VI40"/>
<feature type="compositionally biased region" description="Basic and acidic residues" evidence="1">
    <location>
        <begin position="256"/>
        <end position="271"/>
    </location>
</feature>
<dbReference type="VEuPathDB" id="FungiDB:PSTT_12242"/>
<comment type="caution">
    <text evidence="2">The sequence shown here is derived from an EMBL/GenBank/DDBJ whole genome shotgun (WGS) entry which is preliminary data.</text>
</comment>
<gene>
    <name evidence="2" type="ORF">PSHT_09227</name>
</gene>
<reference evidence="2 3" key="1">
    <citation type="submission" date="2017-12" db="EMBL/GenBank/DDBJ databases">
        <title>Gene loss provides genomic basis for host adaptation in cereal stripe rust fungi.</title>
        <authorList>
            <person name="Xia C."/>
        </authorList>
    </citation>
    <scope>NUCLEOTIDE SEQUENCE [LARGE SCALE GENOMIC DNA]</scope>
    <source>
        <strain evidence="2 3">93TX-2</strain>
    </source>
</reference>
<dbReference type="OrthoDB" id="2501485at2759"/>
<reference evidence="3" key="3">
    <citation type="journal article" date="2018" name="Mol. Plant Microbe Interact.">
        <title>Genome sequence resources for the wheat stripe rust pathogen (Puccinia striiformis f. sp. tritici) and the barley stripe rust pathogen (Puccinia striiformis f. sp. hordei).</title>
        <authorList>
            <person name="Xia C."/>
            <person name="Wang M."/>
            <person name="Yin C."/>
            <person name="Cornejo O.E."/>
            <person name="Hulbert S.H."/>
            <person name="Chen X."/>
        </authorList>
    </citation>
    <scope>NUCLEOTIDE SEQUENCE [LARGE SCALE GENOMIC DNA]</scope>
    <source>
        <strain evidence="3">93TX-2</strain>
    </source>
</reference>
<accession>A0A2S4VI40</accession>
<reference evidence="3" key="2">
    <citation type="journal article" date="2018" name="BMC Genomics">
        <title>Genomic insights into host adaptation between the wheat stripe rust pathogen (Puccinia striiformis f. sp. tritici) and the barley stripe rust pathogen (Puccinia striiformis f. sp. hordei).</title>
        <authorList>
            <person name="Xia C."/>
            <person name="Wang M."/>
            <person name="Yin C."/>
            <person name="Cornejo O.E."/>
            <person name="Hulbert S.H."/>
            <person name="Chen X."/>
        </authorList>
    </citation>
    <scope>NUCLEOTIDE SEQUENCE [LARGE SCALE GENOMIC DNA]</scope>
    <source>
        <strain evidence="3">93TX-2</strain>
    </source>
</reference>